<evidence type="ECO:0000313" key="2">
    <source>
        <dbReference type="Proteomes" id="UP001501682"/>
    </source>
</evidence>
<sequence>MKNLKVVVLMTFLTLFMLGNAQKKKVAVVTFYADKMIDLSALDASADLIAKNTNLSDDPNFNLTEPLNKLHDAFFSEYAENFDFEFIAEEDVWANETYKTFKPTYEEAGSINKDIESTTTVQGYKVIPNYRQNVKDLKGVAEDLGVDAIMFIHLDFGFVKTGVGSFGYVSIQARFSMDLYSKDNKSIFQFHEVAGSSKKAAMVKGIPVMSTDKIQPMCESAVDKLMKDLNKKVARLAKKANKKM</sequence>
<evidence type="ECO:0000313" key="1">
    <source>
        <dbReference type="EMBL" id="GAA4239960.1"/>
    </source>
</evidence>
<dbReference type="EMBL" id="BAABCB010000002">
    <property type="protein sequence ID" value="GAA4239960.1"/>
    <property type="molecule type" value="Genomic_DNA"/>
</dbReference>
<dbReference type="RefSeq" id="WP_334470568.1">
    <property type="nucleotide sequence ID" value="NZ_BAABCB010000002.1"/>
</dbReference>
<reference evidence="2" key="1">
    <citation type="journal article" date="2019" name="Int. J. Syst. Evol. Microbiol.">
        <title>The Global Catalogue of Microorganisms (GCM) 10K type strain sequencing project: providing services to taxonomists for standard genome sequencing and annotation.</title>
        <authorList>
            <consortium name="The Broad Institute Genomics Platform"/>
            <consortium name="The Broad Institute Genome Sequencing Center for Infectious Disease"/>
            <person name="Wu L."/>
            <person name="Ma J."/>
        </authorList>
    </citation>
    <scope>NUCLEOTIDE SEQUENCE [LARGE SCALE GENOMIC DNA]</scope>
    <source>
        <strain evidence="2">JCM 17633</strain>
    </source>
</reference>
<organism evidence="1 2">
    <name type="scientific">Winogradskyella damuponensis</name>
    <dbReference type="NCBI Taxonomy" id="943939"/>
    <lineage>
        <taxon>Bacteria</taxon>
        <taxon>Pseudomonadati</taxon>
        <taxon>Bacteroidota</taxon>
        <taxon>Flavobacteriia</taxon>
        <taxon>Flavobacteriales</taxon>
        <taxon>Flavobacteriaceae</taxon>
        <taxon>Winogradskyella</taxon>
    </lineage>
</organism>
<dbReference type="Proteomes" id="UP001501682">
    <property type="component" value="Unassembled WGS sequence"/>
</dbReference>
<name>A0ABP8CJ72_9FLAO</name>
<keyword evidence="2" id="KW-1185">Reference proteome</keyword>
<protein>
    <submittedName>
        <fullName evidence="1">Uncharacterized protein</fullName>
    </submittedName>
</protein>
<accession>A0ABP8CJ72</accession>
<proteinExistence type="predicted"/>
<gene>
    <name evidence="1" type="ORF">GCM10022292_00470</name>
</gene>
<comment type="caution">
    <text evidence="1">The sequence shown here is derived from an EMBL/GenBank/DDBJ whole genome shotgun (WGS) entry which is preliminary data.</text>
</comment>